<dbReference type="Gene3D" id="2.40.70.10">
    <property type="entry name" value="Acid Proteases"/>
    <property type="match status" value="1"/>
</dbReference>
<name>A0A0A0BKP7_9GAMM</name>
<evidence type="ECO:0000256" key="1">
    <source>
        <dbReference type="SAM" id="SignalP"/>
    </source>
</evidence>
<accession>A0A0A0BKP7</accession>
<dbReference type="InterPro" id="IPR008503">
    <property type="entry name" value="Asp_endopeptidase"/>
</dbReference>
<dbReference type="PANTHER" id="PTHR38037">
    <property type="entry name" value="ZN_PROTEASE DOMAIN-CONTAINING PROTEIN"/>
    <property type="match status" value="1"/>
</dbReference>
<evidence type="ECO:0000313" key="3">
    <source>
        <dbReference type="EMBL" id="KGM08217.1"/>
    </source>
</evidence>
<dbReference type="STRING" id="392484.LP43_0640"/>
<feature type="chain" id="PRO_5001967326" description="Retropepsin-like aspartic endopeptidase domain-containing protein" evidence="1">
    <location>
        <begin position="27"/>
        <end position="188"/>
    </location>
</feature>
<gene>
    <name evidence="3" type="ORF">LP43_0640</name>
</gene>
<proteinExistence type="predicted"/>
<dbReference type="AlphaFoldDB" id="A0A0A0BKP7"/>
<sequence length="188" mass="21288">MLQRCCRRSTVLVLLLCLGFSHTALAEQSFGWIEKIKIQPWNVQAKAKLDSGALTSSMHAADVELSQRDGKKWVTFTVQLQDTDTGEYIEKRIERPLLREFTVKGAGGRDKRPVVLMNVCIGNTIYEEQFSLRNRDNMLYPILLGRRTIQHLGPIDVTRTFTTESNCDADARVLGYQDVANDENIGLN</sequence>
<feature type="signal peptide" evidence="1">
    <location>
        <begin position="1"/>
        <end position="26"/>
    </location>
</feature>
<dbReference type="SUPFAM" id="SSF50630">
    <property type="entry name" value="Acid proteases"/>
    <property type="match status" value="1"/>
</dbReference>
<dbReference type="InterPro" id="IPR021109">
    <property type="entry name" value="Peptidase_aspartic_dom_sf"/>
</dbReference>
<evidence type="ECO:0000259" key="2">
    <source>
        <dbReference type="Pfam" id="PF05618"/>
    </source>
</evidence>
<comment type="caution">
    <text evidence="3">The sequence shown here is derived from an EMBL/GenBank/DDBJ whole genome shotgun (WGS) entry which is preliminary data.</text>
</comment>
<evidence type="ECO:0000313" key="4">
    <source>
        <dbReference type="Proteomes" id="UP000029999"/>
    </source>
</evidence>
<dbReference type="RefSeq" id="WP_036311850.1">
    <property type="nucleotide sequence ID" value="NZ_JRQD01000001.1"/>
</dbReference>
<protein>
    <recommendedName>
        <fullName evidence="2">Retropepsin-like aspartic endopeptidase domain-containing protein</fullName>
    </recommendedName>
</protein>
<dbReference type="PANTHER" id="PTHR38037:SF2">
    <property type="entry name" value="ATP-DEPENDENT ZINC PROTEASE DOMAIN-CONTAINING PROTEIN-RELATED"/>
    <property type="match status" value="1"/>
</dbReference>
<dbReference type="Proteomes" id="UP000029999">
    <property type="component" value="Unassembled WGS sequence"/>
</dbReference>
<reference evidence="3 4" key="1">
    <citation type="submission" date="2014-09" db="EMBL/GenBank/DDBJ databases">
        <authorList>
            <person name="Grob C."/>
            <person name="Taubert M."/>
            <person name="Howat A.M."/>
            <person name="Burns O.J."/>
            <person name="Dixon J.L."/>
            <person name="Chen Y."/>
            <person name="Murrell J.C."/>
        </authorList>
    </citation>
    <scope>NUCLEOTIDE SEQUENCE [LARGE SCALE GENOMIC DNA]</scope>
    <source>
        <strain evidence="3">L4</strain>
    </source>
</reference>
<dbReference type="EMBL" id="JRQD01000001">
    <property type="protein sequence ID" value="KGM08217.1"/>
    <property type="molecule type" value="Genomic_DNA"/>
</dbReference>
<feature type="domain" description="Retropepsin-like aspartic endopeptidase" evidence="2">
    <location>
        <begin position="30"/>
        <end position="163"/>
    </location>
</feature>
<organism evidence="3 4">
    <name type="scientific">Methylophaga thiooxydans</name>
    <dbReference type="NCBI Taxonomy" id="392484"/>
    <lineage>
        <taxon>Bacteria</taxon>
        <taxon>Pseudomonadati</taxon>
        <taxon>Pseudomonadota</taxon>
        <taxon>Gammaproteobacteria</taxon>
        <taxon>Thiotrichales</taxon>
        <taxon>Piscirickettsiaceae</taxon>
        <taxon>Methylophaga</taxon>
    </lineage>
</organism>
<dbReference type="Pfam" id="PF05618">
    <property type="entry name" value="Zn_protease"/>
    <property type="match status" value="1"/>
</dbReference>
<keyword evidence="1" id="KW-0732">Signal</keyword>